<dbReference type="PATRIC" id="fig|29423.5.peg.825"/>
<dbReference type="InterPro" id="IPR012933">
    <property type="entry name" value="HicA_mRNA_interferase"/>
</dbReference>
<dbReference type="Pfam" id="PF07927">
    <property type="entry name" value="HicA_toxin"/>
    <property type="match status" value="1"/>
</dbReference>
<dbReference type="GO" id="GO:0003729">
    <property type="term" value="F:mRNA binding"/>
    <property type="evidence" value="ECO:0007669"/>
    <property type="project" value="InterPro"/>
</dbReference>
<proteinExistence type="predicted"/>
<dbReference type="AlphaFoldDB" id="A0A0W0X5Q5"/>
<reference evidence="1 2" key="1">
    <citation type="submission" date="2015-11" db="EMBL/GenBank/DDBJ databases">
        <title>Genomic analysis of 38 Legionella species identifies large and diverse effector repertoires.</title>
        <authorList>
            <person name="Burstein D."/>
            <person name="Amaro F."/>
            <person name="Zusman T."/>
            <person name="Lifshitz Z."/>
            <person name="Cohen O."/>
            <person name="Gilbert J.A."/>
            <person name="Pupko T."/>
            <person name="Shuman H.A."/>
            <person name="Segal G."/>
        </authorList>
    </citation>
    <scope>NUCLEOTIDE SEQUENCE [LARGE SCALE GENOMIC DNA]</scope>
    <source>
        <strain evidence="1 2">Oak Ridge-10</strain>
    </source>
</reference>
<evidence type="ECO:0000313" key="2">
    <source>
        <dbReference type="Proteomes" id="UP000054858"/>
    </source>
</evidence>
<evidence type="ECO:0000313" key="1">
    <source>
        <dbReference type="EMBL" id="KTD39862.1"/>
    </source>
</evidence>
<comment type="caution">
    <text evidence="1">The sequence shown here is derived from an EMBL/GenBank/DDBJ whole genome shotgun (WGS) entry which is preliminary data.</text>
</comment>
<dbReference type="EMBL" id="LNYP01000011">
    <property type="protein sequence ID" value="KTD39862.1"/>
    <property type="molecule type" value="Genomic_DNA"/>
</dbReference>
<accession>A0A0W0X5Q5</accession>
<gene>
    <name evidence="1" type="ORF">Loak_0791</name>
</gene>
<organism evidence="1 2">
    <name type="scientific">Legionella oakridgensis</name>
    <dbReference type="NCBI Taxonomy" id="29423"/>
    <lineage>
        <taxon>Bacteria</taxon>
        <taxon>Pseudomonadati</taxon>
        <taxon>Pseudomonadota</taxon>
        <taxon>Gammaproteobacteria</taxon>
        <taxon>Legionellales</taxon>
        <taxon>Legionellaceae</taxon>
        <taxon>Legionella</taxon>
    </lineage>
</organism>
<dbReference type="RefSeq" id="WP_025385514.1">
    <property type="nucleotide sequence ID" value="NZ_LCUA01000035.1"/>
</dbReference>
<evidence type="ECO:0008006" key="3">
    <source>
        <dbReference type="Google" id="ProtNLM"/>
    </source>
</evidence>
<dbReference type="Proteomes" id="UP000054858">
    <property type="component" value="Unassembled WGS sequence"/>
</dbReference>
<protein>
    <recommendedName>
        <fullName evidence="3">HicA protein</fullName>
    </recommendedName>
</protein>
<name>A0A0W0X5Q5_9GAMM</name>
<sequence length="84" mass="9799">MTKIDKLKIRLLGVPTDFTWDELTKLLASMGYREFQKGKTSGSRVSFIHKTYSMINLHKPHNPPVLRKYQVKQIIQQLQDEGLL</sequence>